<evidence type="ECO:0000313" key="1">
    <source>
        <dbReference type="EMBL" id="OGF93170.1"/>
    </source>
</evidence>
<protein>
    <recommendedName>
        <fullName evidence="3">EF-hand domain-containing protein</fullName>
    </recommendedName>
</protein>
<sequence>MGIFDEKSHIKKTEDLKKAVKHLRLVSDKDKKEVVKMFKSSIMKPSGLSKKEFEKELKSAYKDPDNKIGKDDINRFKKAA</sequence>
<organism evidence="1 2">
    <name type="scientific">Candidatus Giovannonibacteria bacterium RIFCSPLOWO2_12_FULL_44_15</name>
    <dbReference type="NCBI Taxonomy" id="1798364"/>
    <lineage>
        <taxon>Bacteria</taxon>
        <taxon>Candidatus Giovannoniibacteriota</taxon>
    </lineage>
</organism>
<reference evidence="1 2" key="1">
    <citation type="journal article" date="2016" name="Nat. Commun.">
        <title>Thousands of microbial genomes shed light on interconnected biogeochemical processes in an aquifer system.</title>
        <authorList>
            <person name="Anantharaman K."/>
            <person name="Brown C.T."/>
            <person name="Hug L.A."/>
            <person name="Sharon I."/>
            <person name="Castelle C.J."/>
            <person name="Probst A.J."/>
            <person name="Thomas B.C."/>
            <person name="Singh A."/>
            <person name="Wilkins M.J."/>
            <person name="Karaoz U."/>
            <person name="Brodie E.L."/>
            <person name="Williams K.H."/>
            <person name="Hubbard S.S."/>
            <person name="Banfield J.F."/>
        </authorList>
    </citation>
    <scope>NUCLEOTIDE SEQUENCE [LARGE SCALE GENOMIC DNA]</scope>
</reference>
<dbReference type="EMBL" id="MFIQ01000027">
    <property type="protein sequence ID" value="OGF93170.1"/>
    <property type="molecule type" value="Genomic_DNA"/>
</dbReference>
<comment type="caution">
    <text evidence="1">The sequence shown here is derived from an EMBL/GenBank/DDBJ whole genome shotgun (WGS) entry which is preliminary data.</text>
</comment>
<accession>A0A1F5XZB2</accession>
<dbReference type="Proteomes" id="UP000178894">
    <property type="component" value="Unassembled WGS sequence"/>
</dbReference>
<gene>
    <name evidence="1" type="ORF">A3G54_00220</name>
</gene>
<dbReference type="STRING" id="1798364.A3G54_00220"/>
<name>A0A1F5XZB2_9BACT</name>
<evidence type="ECO:0008006" key="3">
    <source>
        <dbReference type="Google" id="ProtNLM"/>
    </source>
</evidence>
<dbReference type="AlphaFoldDB" id="A0A1F5XZB2"/>
<evidence type="ECO:0000313" key="2">
    <source>
        <dbReference type="Proteomes" id="UP000178894"/>
    </source>
</evidence>
<proteinExistence type="predicted"/>